<dbReference type="RefSeq" id="WP_101433728.1">
    <property type="nucleotide sequence ID" value="NZ_PJMY01000001.1"/>
</dbReference>
<dbReference type="Proteomes" id="UP000233750">
    <property type="component" value="Unassembled WGS sequence"/>
</dbReference>
<evidence type="ECO:0000256" key="2">
    <source>
        <dbReference type="RuleBase" id="RU003707"/>
    </source>
</evidence>
<dbReference type="GO" id="GO:0006635">
    <property type="term" value="P:fatty acid beta-oxidation"/>
    <property type="evidence" value="ECO:0007669"/>
    <property type="project" value="TreeGrafter"/>
</dbReference>
<evidence type="ECO:0000256" key="1">
    <source>
        <dbReference type="ARBA" id="ARBA00005254"/>
    </source>
</evidence>
<dbReference type="InterPro" id="IPR001753">
    <property type="entry name" value="Enoyl-CoA_hydra/iso"/>
</dbReference>
<sequence>MTHLSCTLEGDLAILCLDNPPQNRLGVQLIDELRQALHTIETSEVRAVLLRANGPDFSYGGDIEPWPDWTEREMRTEFEAFMQTFNHFERLPVPTVAAVQGLCLGGGFELAVRSDVVFAGESARFGHPEQSIAIVTLLGGVYRVAERAGRSRAMEWALTSERVPAAEMERFGVVNKVVPDAELDDAATAFARKIAQGPTKAHAAHKALLRTWAVGGVAAADEAMFDIALPLFETEDGRTAIPTAVKAMRSGEPRPAMPFQGR</sequence>
<dbReference type="CDD" id="cd06558">
    <property type="entry name" value="crotonase-like"/>
    <property type="match status" value="1"/>
</dbReference>
<reference evidence="3 4" key="1">
    <citation type="submission" date="2017-12" db="EMBL/GenBank/DDBJ databases">
        <title>Sequencing the genomes of 1000 Actinobacteria strains.</title>
        <authorList>
            <person name="Klenk H.-P."/>
        </authorList>
    </citation>
    <scope>NUCLEOTIDE SEQUENCE [LARGE SCALE GENOMIC DNA]</scope>
    <source>
        <strain evidence="3 4">DSM 45165</strain>
    </source>
</reference>
<protein>
    <submittedName>
        <fullName evidence="3">Enoyl-CoA hydratase/carnithine racemase</fullName>
    </submittedName>
</protein>
<dbReference type="SUPFAM" id="SSF52096">
    <property type="entry name" value="ClpP/crotonase"/>
    <property type="match status" value="1"/>
</dbReference>
<proteinExistence type="inferred from homology"/>
<dbReference type="Gene3D" id="3.90.226.10">
    <property type="entry name" value="2-enoyl-CoA Hydratase, Chain A, domain 1"/>
    <property type="match status" value="1"/>
</dbReference>
<comment type="similarity">
    <text evidence="1 2">Belongs to the enoyl-CoA hydratase/isomerase family.</text>
</comment>
<name>A0A2N3X1L4_9PSEU</name>
<dbReference type="AlphaFoldDB" id="A0A2N3X1L4"/>
<evidence type="ECO:0000313" key="4">
    <source>
        <dbReference type="Proteomes" id="UP000233750"/>
    </source>
</evidence>
<gene>
    <name evidence="3" type="ORF">ATK30_0070</name>
</gene>
<dbReference type="InterPro" id="IPR029045">
    <property type="entry name" value="ClpP/crotonase-like_dom_sf"/>
</dbReference>
<dbReference type="PANTHER" id="PTHR11941:SF54">
    <property type="entry name" value="ENOYL-COA HYDRATASE, MITOCHONDRIAL"/>
    <property type="match status" value="1"/>
</dbReference>
<dbReference type="OrthoDB" id="7209855at2"/>
<dbReference type="Pfam" id="PF00378">
    <property type="entry name" value="ECH_1"/>
    <property type="match status" value="1"/>
</dbReference>
<dbReference type="EMBL" id="PJMY01000001">
    <property type="protein sequence ID" value="PKV99998.1"/>
    <property type="molecule type" value="Genomic_DNA"/>
</dbReference>
<evidence type="ECO:0000313" key="3">
    <source>
        <dbReference type="EMBL" id="PKV99998.1"/>
    </source>
</evidence>
<dbReference type="GO" id="GO:0003824">
    <property type="term" value="F:catalytic activity"/>
    <property type="evidence" value="ECO:0007669"/>
    <property type="project" value="InterPro"/>
</dbReference>
<comment type="caution">
    <text evidence="3">The sequence shown here is derived from an EMBL/GenBank/DDBJ whole genome shotgun (WGS) entry which is preliminary data.</text>
</comment>
<accession>A0A2N3X1L4</accession>
<dbReference type="InterPro" id="IPR018376">
    <property type="entry name" value="Enoyl-CoA_hyd/isom_CS"/>
</dbReference>
<keyword evidence="4" id="KW-1185">Reference proteome</keyword>
<dbReference type="PANTHER" id="PTHR11941">
    <property type="entry name" value="ENOYL-COA HYDRATASE-RELATED"/>
    <property type="match status" value="1"/>
</dbReference>
<dbReference type="PROSITE" id="PS00166">
    <property type="entry name" value="ENOYL_COA_HYDRATASE"/>
    <property type="match status" value="1"/>
</dbReference>
<organism evidence="3 4">
    <name type="scientific">Amycolatopsis echigonensis</name>
    <dbReference type="NCBI Taxonomy" id="2576905"/>
    <lineage>
        <taxon>Bacteria</taxon>
        <taxon>Bacillati</taxon>
        <taxon>Actinomycetota</taxon>
        <taxon>Actinomycetes</taxon>
        <taxon>Pseudonocardiales</taxon>
        <taxon>Pseudonocardiaceae</taxon>
        <taxon>Amycolatopsis</taxon>
    </lineage>
</organism>